<reference evidence="4" key="1">
    <citation type="submission" date="2021-08" db="EMBL/GenBank/DDBJ databases">
        <title>WGS assembly of Ceratopteris richardii.</title>
        <authorList>
            <person name="Marchant D.B."/>
            <person name="Chen G."/>
            <person name="Jenkins J."/>
            <person name="Shu S."/>
            <person name="Leebens-Mack J."/>
            <person name="Grimwood J."/>
            <person name="Schmutz J."/>
            <person name="Soltis P."/>
            <person name="Soltis D."/>
            <person name="Chen Z.-H."/>
        </authorList>
    </citation>
    <scope>NUCLEOTIDE SEQUENCE</scope>
    <source>
        <strain evidence="4">Whitten #5841</strain>
        <tissue evidence="4">Leaf</tissue>
    </source>
</reference>
<comment type="similarity">
    <text evidence="1">Belongs to the NAD(P)-dependent epimerase/dehydratase family.</text>
</comment>
<keyword evidence="2" id="KW-0520">NAD</keyword>
<comment type="caution">
    <text evidence="4">The sequence shown here is derived from an EMBL/GenBank/DDBJ whole genome shotgun (WGS) entry which is preliminary data.</text>
</comment>
<dbReference type="SUPFAM" id="SSF51735">
    <property type="entry name" value="NAD(P)-binding Rossmann-fold domains"/>
    <property type="match status" value="1"/>
</dbReference>
<evidence type="ECO:0000313" key="5">
    <source>
        <dbReference type="Proteomes" id="UP000825935"/>
    </source>
</evidence>
<dbReference type="AlphaFoldDB" id="A0A8T2UD74"/>
<gene>
    <name evidence="4" type="ORF">KP509_07G024100</name>
</gene>
<dbReference type="OMA" id="MATPIQA"/>
<dbReference type="Proteomes" id="UP000825935">
    <property type="component" value="Chromosome 7"/>
</dbReference>
<dbReference type="GO" id="GO:0016853">
    <property type="term" value="F:isomerase activity"/>
    <property type="evidence" value="ECO:0007669"/>
    <property type="project" value="UniProtKB-KW"/>
</dbReference>
<name>A0A8T2UD74_CERRI</name>
<dbReference type="PANTHER" id="PTHR43574">
    <property type="entry name" value="EPIMERASE-RELATED"/>
    <property type="match status" value="1"/>
</dbReference>
<evidence type="ECO:0000313" key="4">
    <source>
        <dbReference type="EMBL" id="KAH7432470.1"/>
    </source>
</evidence>
<organism evidence="4 5">
    <name type="scientific">Ceratopteris richardii</name>
    <name type="common">Triangle waterfern</name>
    <dbReference type="NCBI Taxonomy" id="49495"/>
    <lineage>
        <taxon>Eukaryota</taxon>
        <taxon>Viridiplantae</taxon>
        <taxon>Streptophyta</taxon>
        <taxon>Embryophyta</taxon>
        <taxon>Tracheophyta</taxon>
        <taxon>Polypodiopsida</taxon>
        <taxon>Polypodiidae</taxon>
        <taxon>Polypodiales</taxon>
        <taxon>Pteridineae</taxon>
        <taxon>Pteridaceae</taxon>
        <taxon>Parkerioideae</taxon>
        <taxon>Ceratopteris</taxon>
    </lineage>
</organism>
<keyword evidence="5" id="KW-1185">Reference proteome</keyword>
<evidence type="ECO:0000256" key="2">
    <source>
        <dbReference type="ARBA" id="ARBA00023027"/>
    </source>
</evidence>
<evidence type="ECO:0000256" key="3">
    <source>
        <dbReference type="ARBA" id="ARBA00023235"/>
    </source>
</evidence>
<accession>A0A8T2UD74</accession>
<dbReference type="OrthoDB" id="674948at2759"/>
<dbReference type="InterPro" id="IPR036291">
    <property type="entry name" value="NAD(P)-bd_dom_sf"/>
</dbReference>
<proteinExistence type="inferred from homology"/>
<protein>
    <submittedName>
        <fullName evidence="4">Uncharacterized protein</fullName>
    </submittedName>
</protein>
<evidence type="ECO:0000256" key="1">
    <source>
        <dbReference type="ARBA" id="ARBA00007637"/>
    </source>
</evidence>
<keyword evidence="3" id="KW-0413">Isomerase</keyword>
<sequence length="347" mass="37999">MELSSSLFGCSISPEPVTKVFIASFHGYCRLISTPIFPANVFSYKGPGFPCRAQSRVVVACSGLMTSSYPAIAKDQEDAAIVKSKDLLVVGPGVLGKLVAGLWMKEFTGSHVAGQTLTTNHHEELKAVGIKPLLKGNHNEKPFPFVLFCAPPSGSQDYAGELRLASQLWNGEGVFLFTSSSAVYDCMDNGDCDENTPIVPLGRSPRTDVILTAEKEVLKVGGTVVRLAGLYTRDRGAHIYWLKRGTVDSRPDHIVNLIHYEDAASLCVTIMKKGFRNDVFMGCDNHPLSRHEIMDIITESGKFGDKFQGFTGTDGPLGKKMNCNRTREMTGWQPRHASFAEFVRMEA</sequence>
<dbReference type="EMBL" id="CM035412">
    <property type="protein sequence ID" value="KAH7432470.1"/>
    <property type="molecule type" value="Genomic_DNA"/>
</dbReference>
<dbReference type="Gene3D" id="3.40.50.720">
    <property type="entry name" value="NAD(P)-binding Rossmann-like Domain"/>
    <property type="match status" value="1"/>
</dbReference>